<comment type="caution">
    <text evidence="1">The sequence shown here is derived from an EMBL/GenBank/DDBJ whole genome shotgun (WGS) entry which is preliminary data.</text>
</comment>
<accession>A0ABQ5JKZ4</accession>
<proteinExistence type="predicted"/>
<dbReference type="Pfam" id="PF11311">
    <property type="entry name" value="DUF3114"/>
    <property type="match status" value="1"/>
</dbReference>
<dbReference type="Proteomes" id="UP001055149">
    <property type="component" value="Unassembled WGS sequence"/>
</dbReference>
<evidence type="ECO:0008006" key="3">
    <source>
        <dbReference type="Google" id="ProtNLM"/>
    </source>
</evidence>
<sequence>MKKLEYPAGLSPEQRKQYRQQVQQQIDALKKRGWSEESLLSYIKYLNAHPQAKHKHLTQIYAQTKVAGSKVFDGMWQAWKTENNPKAARAKVTLLLNLIQVMGKLPESMHRDKKEVQKMLGRFDKHLAPDDDFWDSLAQTVQTAYPEQTTLGDDQLGERIHNFRYVISAQQAQYIRDNYQGKTDQEKLAQYLAGKTEGIDYSLRESDRLHQKKASEGAGPYPEGYADGNFKVVIGFHTEFIINSEGRFQNEIDPEGVTKNGVINGASFNYANQNDDKHARLDVNYGDSDPKWRKQIIAVSKYAAPSKEKYKKNYQYGIKGISSKENADRLKQKFYKGIPQRRTLPSLDNFLITWGVGGRY</sequence>
<dbReference type="InterPro" id="IPR021462">
    <property type="entry name" value="DUF3114"/>
</dbReference>
<protein>
    <recommendedName>
        <fullName evidence="3">DUF3114 domain-containing protein</fullName>
    </recommendedName>
</protein>
<dbReference type="EMBL" id="BQXH01000012">
    <property type="protein sequence ID" value="GKS81700.1"/>
    <property type="molecule type" value="Genomic_DNA"/>
</dbReference>
<evidence type="ECO:0000313" key="1">
    <source>
        <dbReference type="EMBL" id="GKS81700.1"/>
    </source>
</evidence>
<dbReference type="RefSeq" id="WP_244055448.1">
    <property type="nucleotide sequence ID" value="NZ_BQXH01000012.1"/>
</dbReference>
<organism evidence="1 2">
    <name type="scientific">Ligilactobacillus pabuli</name>
    <dbReference type="NCBI Taxonomy" id="2886039"/>
    <lineage>
        <taxon>Bacteria</taxon>
        <taxon>Bacillati</taxon>
        <taxon>Bacillota</taxon>
        <taxon>Bacilli</taxon>
        <taxon>Lactobacillales</taxon>
        <taxon>Lactobacillaceae</taxon>
        <taxon>Ligilactobacillus</taxon>
    </lineage>
</organism>
<evidence type="ECO:0000313" key="2">
    <source>
        <dbReference type="Proteomes" id="UP001055149"/>
    </source>
</evidence>
<gene>
    <name evidence="1" type="ORF">LPAF129_13860</name>
</gene>
<keyword evidence="2" id="KW-1185">Reference proteome</keyword>
<name>A0ABQ5JKZ4_9LACO</name>
<reference evidence="1" key="1">
    <citation type="journal article" date="2022" name="Int. J. Syst. Evol. Microbiol.">
        <title>A novel species of lactic acid bacteria, Ligilactobacillus pabuli sp. nov., isolated from alfalfa silage.</title>
        <authorList>
            <person name="Tohno M."/>
            <person name="Tanizawa Y."/>
            <person name="Sawada H."/>
            <person name="Sakamoto M."/>
            <person name="Ohkuma M."/>
            <person name="Kobayashi H."/>
        </authorList>
    </citation>
    <scope>NUCLEOTIDE SEQUENCE</scope>
    <source>
        <strain evidence="1">AF129</strain>
    </source>
</reference>